<evidence type="ECO:0000313" key="3">
    <source>
        <dbReference type="Proteomes" id="UP000823775"/>
    </source>
</evidence>
<keyword evidence="1" id="KW-0472">Membrane</keyword>
<protein>
    <submittedName>
        <fullName evidence="2">Uncharacterized protein</fullName>
    </submittedName>
</protein>
<organism evidence="2 3">
    <name type="scientific">Datura stramonium</name>
    <name type="common">Jimsonweed</name>
    <name type="synonym">Common thornapple</name>
    <dbReference type="NCBI Taxonomy" id="4076"/>
    <lineage>
        <taxon>Eukaryota</taxon>
        <taxon>Viridiplantae</taxon>
        <taxon>Streptophyta</taxon>
        <taxon>Embryophyta</taxon>
        <taxon>Tracheophyta</taxon>
        <taxon>Spermatophyta</taxon>
        <taxon>Magnoliopsida</taxon>
        <taxon>eudicotyledons</taxon>
        <taxon>Gunneridae</taxon>
        <taxon>Pentapetalae</taxon>
        <taxon>asterids</taxon>
        <taxon>lamiids</taxon>
        <taxon>Solanales</taxon>
        <taxon>Solanaceae</taxon>
        <taxon>Solanoideae</taxon>
        <taxon>Datureae</taxon>
        <taxon>Datura</taxon>
    </lineage>
</organism>
<comment type="caution">
    <text evidence="2">The sequence shown here is derived from an EMBL/GenBank/DDBJ whole genome shotgun (WGS) entry which is preliminary data.</text>
</comment>
<feature type="transmembrane region" description="Helical" evidence="1">
    <location>
        <begin position="29"/>
        <end position="51"/>
    </location>
</feature>
<gene>
    <name evidence="2" type="ORF">HAX54_051891</name>
</gene>
<evidence type="ECO:0000313" key="2">
    <source>
        <dbReference type="EMBL" id="MCD7463993.1"/>
    </source>
</evidence>
<dbReference type="Proteomes" id="UP000823775">
    <property type="component" value="Unassembled WGS sequence"/>
</dbReference>
<keyword evidence="1" id="KW-0812">Transmembrane</keyword>
<keyword evidence="1" id="KW-1133">Transmembrane helix</keyword>
<reference evidence="2 3" key="1">
    <citation type="journal article" date="2021" name="BMC Genomics">
        <title>Datura genome reveals duplications of psychoactive alkaloid biosynthetic genes and high mutation rate following tissue culture.</title>
        <authorList>
            <person name="Rajewski A."/>
            <person name="Carter-House D."/>
            <person name="Stajich J."/>
            <person name="Litt A."/>
        </authorList>
    </citation>
    <scope>NUCLEOTIDE SEQUENCE [LARGE SCALE GENOMIC DNA]</scope>
    <source>
        <strain evidence="2">AR-01</strain>
    </source>
</reference>
<sequence>MQLAIEHFSMLISFEVALAVSGPGFCNCLYVQRILVELICSFFCCILTGVVKYHGPRPSIRPKQVL</sequence>
<dbReference type="EMBL" id="JACEIK010000932">
    <property type="protein sequence ID" value="MCD7463993.1"/>
    <property type="molecule type" value="Genomic_DNA"/>
</dbReference>
<evidence type="ECO:0000256" key="1">
    <source>
        <dbReference type="SAM" id="Phobius"/>
    </source>
</evidence>
<keyword evidence="3" id="KW-1185">Reference proteome</keyword>
<name>A0ABS8SYU8_DATST</name>
<accession>A0ABS8SYU8</accession>
<proteinExistence type="predicted"/>